<sequence>MDQKLILSLDASAQLAKYKAAASLAQLRLEMVIALASTFSSAPINSIAVDMAYVGTILGLGSITGSAAGLGFLMGSSIIGLVSFAIGKAQVPDPNDITYSFKIGLDGAGYNEGYDPLAGAGGGAPGVRAFDNQGRKIGQTRHRKKCVDGQDYCTQVVKDMPEQPAYALITGRSDPVCVAAVGVTYPSGDKYGWVGNWAHTCSQPWYYSDIDAQYENGTIKLDCVWLGSKGYKKGYSTGIRIHFPEFKQGREANGHNEAYYCSPNNTALAFYKNKSPKYFDGSSVRDRTVRKKIEKDAKKAIKKRPTSNKFQKRTVGMERRWIQSHYAGHSAKFLCASETAVGPSLTSMMERAFCHMPDKVLYPFCSDVKSGTCWDEQANKFDAKGPGAIHARAALPDVEFEAPIVWGK</sequence>
<organism evidence="1 2">
    <name type="scientific">Ustilaginoidea virens</name>
    <name type="common">Rice false smut fungus</name>
    <name type="synonym">Villosiclava virens</name>
    <dbReference type="NCBI Taxonomy" id="1159556"/>
    <lineage>
        <taxon>Eukaryota</taxon>
        <taxon>Fungi</taxon>
        <taxon>Dikarya</taxon>
        <taxon>Ascomycota</taxon>
        <taxon>Pezizomycotina</taxon>
        <taxon>Sordariomycetes</taxon>
        <taxon>Hypocreomycetidae</taxon>
        <taxon>Hypocreales</taxon>
        <taxon>Clavicipitaceae</taxon>
        <taxon>Ustilaginoidea</taxon>
    </lineage>
</organism>
<proteinExistence type="predicted"/>
<reference evidence="1" key="1">
    <citation type="submission" date="2020-03" db="EMBL/GenBank/DDBJ databases">
        <title>A mixture of massive structural variations and highly conserved coding sequences in Ustilaginoidea virens genome.</title>
        <authorList>
            <person name="Zhang K."/>
            <person name="Zhao Z."/>
            <person name="Zhang Z."/>
            <person name="Li Y."/>
            <person name="Hsiang T."/>
            <person name="Sun W."/>
        </authorList>
    </citation>
    <scope>NUCLEOTIDE SEQUENCE</scope>
    <source>
        <strain evidence="1">UV-8b</strain>
    </source>
</reference>
<dbReference type="Proteomes" id="UP000027002">
    <property type="component" value="Chromosome 6"/>
</dbReference>
<dbReference type="AlphaFoldDB" id="A0A8E5HWQ3"/>
<dbReference type="EMBL" id="CP072758">
    <property type="protein sequence ID" value="QUC22946.1"/>
    <property type="molecule type" value="Genomic_DNA"/>
</dbReference>
<evidence type="ECO:0000313" key="1">
    <source>
        <dbReference type="EMBL" id="QUC22946.1"/>
    </source>
</evidence>
<evidence type="ECO:0000313" key="2">
    <source>
        <dbReference type="Proteomes" id="UP000027002"/>
    </source>
</evidence>
<gene>
    <name evidence="1" type="ORF">UV8b_07187</name>
</gene>
<keyword evidence="2" id="KW-1185">Reference proteome</keyword>
<protein>
    <submittedName>
        <fullName evidence="1">Uncharacterized protein</fullName>
    </submittedName>
</protein>
<dbReference type="OrthoDB" id="5365129at2759"/>
<dbReference type="RefSeq" id="XP_043000619.1">
    <property type="nucleotide sequence ID" value="XM_043144684.1"/>
</dbReference>
<accession>A0A8E5HWQ3</accession>
<dbReference type="KEGG" id="uvi:66067964"/>
<name>A0A8E5HWQ3_USTVR</name>
<dbReference type="GeneID" id="66067964"/>